<evidence type="ECO:0000256" key="5">
    <source>
        <dbReference type="SAM" id="Phobius"/>
    </source>
</evidence>
<feature type="transmembrane region" description="Helical" evidence="5">
    <location>
        <begin position="52"/>
        <end position="75"/>
    </location>
</feature>
<evidence type="ECO:0000259" key="6">
    <source>
        <dbReference type="Pfam" id="PF04932"/>
    </source>
</evidence>
<evidence type="ECO:0000256" key="3">
    <source>
        <dbReference type="ARBA" id="ARBA00022989"/>
    </source>
</evidence>
<gene>
    <name evidence="7" type="ORF">ACFSJ3_07020</name>
</gene>
<keyword evidence="4 5" id="KW-0472">Membrane</keyword>
<reference evidence="8" key="1">
    <citation type="journal article" date="2019" name="Int. J. Syst. Evol. Microbiol.">
        <title>The Global Catalogue of Microorganisms (GCM) 10K type strain sequencing project: providing services to taxonomists for standard genome sequencing and annotation.</title>
        <authorList>
            <consortium name="The Broad Institute Genomics Platform"/>
            <consortium name="The Broad Institute Genome Sequencing Center for Infectious Disease"/>
            <person name="Wu L."/>
            <person name="Ma J."/>
        </authorList>
    </citation>
    <scope>NUCLEOTIDE SEQUENCE [LARGE SCALE GENOMIC DNA]</scope>
    <source>
        <strain evidence="8">CGMCC 1.10992</strain>
    </source>
</reference>
<accession>A0ABW4XJN5</accession>
<dbReference type="InterPro" id="IPR007016">
    <property type="entry name" value="O-antigen_ligase-rel_domated"/>
</dbReference>
<dbReference type="Pfam" id="PF04932">
    <property type="entry name" value="Wzy_C"/>
    <property type="match status" value="1"/>
</dbReference>
<keyword evidence="8" id="KW-1185">Reference proteome</keyword>
<sequence>MFQTPQYQKVFVFALLFIILNTGTVLGIGGINAVEKSLLLLAAVMMMNARPVYWPLIFVLVAMFCVTLFSAFFTANDSLSWSTYLKSITQIFIIFMLLSAVPNSEEQDFIARWVAWLPTISLVLGIAYHVVGVKSVVNVEYASGVPRLGGSLIPPFLAGLCIAGAYAAIRQAEKVNPKYLYLAAFNFLILLLTSARMPLFIATMICFIAFMFGMRGKTGIKTLVVFFGLCGLFLFLAAFGDAILGRLTQTHMSGREVLWDHLKELLAYYHDFGLGFGHQVFFMPKEVTILTGGTIGAHNEYLRIAVEIGYWPAVVFFGLFALGLLMLTLAPGRVRRSEMLLASLLYLLFCATDNVVSSPTLFLFLITVSMLTADGEQACSEDEVCAAK</sequence>
<feature type="transmembrane region" description="Helical" evidence="5">
    <location>
        <begin position="344"/>
        <end position="366"/>
    </location>
</feature>
<evidence type="ECO:0000256" key="4">
    <source>
        <dbReference type="ARBA" id="ARBA00023136"/>
    </source>
</evidence>
<dbReference type="RefSeq" id="WP_345340199.1">
    <property type="nucleotide sequence ID" value="NZ_BAABLI010000014.1"/>
</dbReference>
<evidence type="ECO:0000256" key="2">
    <source>
        <dbReference type="ARBA" id="ARBA00022692"/>
    </source>
</evidence>
<feature type="domain" description="O-antigen ligase-related" evidence="6">
    <location>
        <begin position="183"/>
        <end position="316"/>
    </location>
</feature>
<keyword evidence="2 5" id="KW-0812">Transmembrane</keyword>
<feature type="transmembrane region" description="Helical" evidence="5">
    <location>
        <begin position="310"/>
        <end position="332"/>
    </location>
</feature>
<evidence type="ECO:0000256" key="1">
    <source>
        <dbReference type="ARBA" id="ARBA00004141"/>
    </source>
</evidence>
<dbReference type="GO" id="GO:0016874">
    <property type="term" value="F:ligase activity"/>
    <property type="evidence" value="ECO:0007669"/>
    <property type="project" value="UniProtKB-KW"/>
</dbReference>
<feature type="transmembrane region" description="Helical" evidence="5">
    <location>
        <begin position="81"/>
        <end position="101"/>
    </location>
</feature>
<dbReference type="EMBL" id="JBHUHT010000009">
    <property type="protein sequence ID" value="MFD2095731.1"/>
    <property type="molecule type" value="Genomic_DNA"/>
</dbReference>
<feature type="transmembrane region" description="Helical" evidence="5">
    <location>
        <begin position="12"/>
        <end position="31"/>
    </location>
</feature>
<keyword evidence="3 5" id="KW-1133">Transmembrane helix</keyword>
<proteinExistence type="predicted"/>
<evidence type="ECO:0000313" key="7">
    <source>
        <dbReference type="EMBL" id="MFD2095731.1"/>
    </source>
</evidence>
<keyword evidence="7" id="KW-0436">Ligase</keyword>
<feature type="transmembrane region" description="Helical" evidence="5">
    <location>
        <begin position="224"/>
        <end position="244"/>
    </location>
</feature>
<dbReference type="PANTHER" id="PTHR37422:SF17">
    <property type="entry name" value="O-ANTIGEN LIGASE"/>
    <property type="match status" value="1"/>
</dbReference>
<feature type="transmembrane region" description="Helical" evidence="5">
    <location>
        <begin position="181"/>
        <end position="212"/>
    </location>
</feature>
<feature type="transmembrane region" description="Helical" evidence="5">
    <location>
        <begin position="113"/>
        <end position="131"/>
    </location>
</feature>
<comment type="subcellular location">
    <subcellularLocation>
        <location evidence="1">Membrane</location>
        <topology evidence="1">Multi-pass membrane protein</topology>
    </subcellularLocation>
</comment>
<evidence type="ECO:0000313" key="8">
    <source>
        <dbReference type="Proteomes" id="UP001597380"/>
    </source>
</evidence>
<name>A0ABW4XJN5_9GAMM</name>
<dbReference type="Proteomes" id="UP001597380">
    <property type="component" value="Unassembled WGS sequence"/>
</dbReference>
<comment type="caution">
    <text evidence="7">The sequence shown here is derived from an EMBL/GenBank/DDBJ whole genome shotgun (WGS) entry which is preliminary data.</text>
</comment>
<protein>
    <submittedName>
        <fullName evidence="7">O-antigen ligase family protein</fullName>
    </submittedName>
</protein>
<dbReference type="InterPro" id="IPR051533">
    <property type="entry name" value="WaaL-like"/>
</dbReference>
<organism evidence="7 8">
    <name type="scientific">Corallincola platygyrae</name>
    <dbReference type="NCBI Taxonomy" id="1193278"/>
    <lineage>
        <taxon>Bacteria</taxon>
        <taxon>Pseudomonadati</taxon>
        <taxon>Pseudomonadota</taxon>
        <taxon>Gammaproteobacteria</taxon>
        <taxon>Alteromonadales</taxon>
        <taxon>Psychromonadaceae</taxon>
        <taxon>Corallincola</taxon>
    </lineage>
</organism>
<dbReference type="PANTHER" id="PTHR37422">
    <property type="entry name" value="TEICHURONIC ACID BIOSYNTHESIS PROTEIN TUAE"/>
    <property type="match status" value="1"/>
</dbReference>
<feature type="transmembrane region" description="Helical" evidence="5">
    <location>
        <begin position="151"/>
        <end position="169"/>
    </location>
</feature>